<feature type="region of interest" description="Disordered" evidence="1">
    <location>
        <begin position="628"/>
        <end position="682"/>
    </location>
</feature>
<feature type="region of interest" description="Disordered" evidence="1">
    <location>
        <begin position="389"/>
        <end position="412"/>
    </location>
</feature>
<feature type="region of interest" description="Disordered" evidence="1">
    <location>
        <begin position="512"/>
        <end position="614"/>
    </location>
</feature>
<feature type="compositionally biased region" description="Acidic residues" evidence="1">
    <location>
        <begin position="469"/>
        <end position="483"/>
    </location>
</feature>
<feature type="region of interest" description="Disordered" evidence="1">
    <location>
        <begin position="427"/>
        <end position="500"/>
    </location>
</feature>
<evidence type="ECO:0000313" key="2">
    <source>
        <dbReference type="EMBL" id="PPQ85590.1"/>
    </source>
</evidence>
<dbReference type="OrthoDB" id="201656at2759"/>
<feature type="compositionally biased region" description="Basic residues" evidence="1">
    <location>
        <begin position="661"/>
        <end position="674"/>
    </location>
</feature>
<accession>A0A409X4C4</accession>
<feature type="region of interest" description="Disordered" evidence="1">
    <location>
        <begin position="1"/>
        <end position="150"/>
    </location>
</feature>
<dbReference type="InParanoid" id="A0A409X4C4"/>
<feature type="region of interest" description="Disordered" evidence="1">
    <location>
        <begin position="284"/>
        <end position="321"/>
    </location>
</feature>
<feature type="compositionally biased region" description="Low complexity" evidence="1">
    <location>
        <begin position="742"/>
        <end position="761"/>
    </location>
</feature>
<feature type="compositionally biased region" description="Basic and acidic residues" evidence="1">
    <location>
        <begin position="645"/>
        <end position="660"/>
    </location>
</feature>
<dbReference type="EMBL" id="NHYE01004266">
    <property type="protein sequence ID" value="PPQ85590.1"/>
    <property type="molecule type" value="Genomic_DNA"/>
</dbReference>
<dbReference type="InterPro" id="IPR011032">
    <property type="entry name" value="GroES-like_sf"/>
</dbReference>
<name>A0A409X4C4_9AGAR</name>
<dbReference type="AlphaFoldDB" id="A0A409X4C4"/>
<feature type="compositionally biased region" description="Polar residues" evidence="1">
    <location>
        <begin position="808"/>
        <end position="820"/>
    </location>
</feature>
<organism evidence="2 3">
    <name type="scientific">Gymnopilus dilepis</name>
    <dbReference type="NCBI Taxonomy" id="231916"/>
    <lineage>
        <taxon>Eukaryota</taxon>
        <taxon>Fungi</taxon>
        <taxon>Dikarya</taxon>
        <taxon>Basidiomycota</taxon>
        <taxon>Agaricomycotina</taxon>
        <taxon>Agaricomycetes</taxon>
        <taxon>Agaricomycetidae</taxon>
        <taxon>Agaricales</taxon>
        <taxon>Agaricineae</taxon>
        <taxon>Hymenogastraceae</taxon>
        <taxon>Gymnopilus</taxon>
    </lineage>
</organism>
<dbReference type="Proteomes" id="UP000284706">
    <property type="component" value="Unassembled WGS sequence"/>
</dbReference>
<feature type="non-terminal residue" evidence="2">
    <location>
        <position position="890"/>
    </location>
</feature>
<feature type="compositionally biased region" description="Low complexity" evidence="1">
    <location>
        <begin position="391"/>
        <end position="403"/>
    </location>
</feature>
<protein>
    <submittedName>
        <fullName evidence="2">Uncharacterized protein</fullName>
    </submittedName>
</protein>
<feature type="compositionally biased region" description="Low complexity" evidence="1">
    <location>
        <begin position="633"/>
        <end position="644"/>
    </location>
</feature>
<feature type="compositionally biased region" description="Basic and acidic residues" evidence="1">
    <location>
        <begin position="18"/>
        <end position="35"/>
    </location>
</feature>
<reference evidence="2 3" key="1">
    <citation type="journal article" date="2018" name="Evol. Lett.">
        <title>Horizontal gene cluster transfer increased hallucinogenic mushroom diversity.</title>
        <authorList>
            <person name="Reynolds H.T."/>
            <person name="Vijayakumar V."/>
            <person name="Gluck-Thaler E."/>
            <person name="Korotkin H.B."/>
            <person name="Matheny P.B."/>
            <person name="Slot J.C."/>
        </authorList>
    </citation>
    <scope>NUCLEOTIDE SEQUENCE [LARGE SCALE GENOMIC DNA]</scope>
    <source>
        <strain evidence="2 3">SRW20</strain>
    </source>
</reference>
<dbReference type="PANTHER" id="PTHR11695">
    <property type="entry name" value="ALCOHOL DEHYDROGENASE RELATED"/>
    <property type="match status" value="1"/>
</dbReference>
<keyword evidence="3" id="KW-1185">Reference proteome</keyword>
<comment type="caution">
    <text evidence="2">The sequence shown here is derived from an EMBL/GenBank/DDBJ whole genome shotgun (WGS) entry which is preliminary data.</text>
</comment>
<dbReference type="Gene3D" id="3.90.180.10">
    <property type="entry name" value="Medium-chain alcohol dehydrogenases, catalytic domain"/>
    <property type="match status" value="1"/>
</dbReference>
<feature type="compositionally biased region" description="Low complexity" evidence="1">
    <location>
        <begin position="588"/>
        <end position="603"/>
    </location>
</feature>
<evidence type="ECO:0000256" key="1">
    <source>
        <dbReference type="SAM" id="MobiDB-lite"/>
    </source>
</evidence>
<feature type="compositionally biased region" description="Basic and acidic residues" evidence="1">
    <location>
        <begin position="438"/>
        <end position="452"/>
    </location>
</feature>
<dbReference type="InterPro" id="IPR050700">
    <property type="entry name" value="YIM1/Zinc_Alcohol_DH_Fams"/>
</dbReference>
<gene>
    <name evidence="2" type="ORF">CVT26_009185</name>
</gene>
<dbReference type="STRING" id="231916.A0A409X4C4"/>
<dbReference type="GO" id="GO:0005739">
    <property type="term" value="C:mitochondrion"/>
    <property type="evidence" value="ECO:0007669"/>
    <property type="project" value="TreeGrafter"/>
</dbReference>
<feature type="compositionally biased region" description="Polar residues" evidence="1">
    <location>
        <begin position="836"/>
        <end position="847"/>
    </location>
</feature>
<feature type="region of interest" description="Disordered" evidence="1">
    <location>
        <begin position="798"/>
        <end position="848"/>
    </location>
</feature>
<evidence type="ECO:0000313" key="3">
    <source>
        <dbReference type="Proteomes" id="UP000284706"/>
    </source>
</evidence>
<feature type="compositionally biased region" description="Basic and acidic residues" evidence="1">
    <location>
        <begin position="523"/>
        <end position="535"/>
    </location>
</feature>
<dbReference type="SUPFAM" id="SSF50129">
    <property type="entry name" value="GroES-like"/>
    <property type="match status" value="1"/>
</dbReference>
<dbReference type="PANTHER" id="PTHR11695:SF294">
    <property type="entry name" value="RETICULON-4-INTERACTING PROTEIN 1, MITOCHONDRIAL"/>
    <property type="match status" value="1"/>
</dbReference>
<sequence length="890" mass="94149">MVGMDALLEEEEDEEGEGENKTPRMENKTLSENNRRAAAWDWGSEWEKRVAAADAAATSPGGGRGSGSGATSTWGEESDANSNLRPSRSLRHTSPHASDMRRRRSRSLDGGLDRDEDDYSSSHSSGSTKRHRKSNSTSTHSNTYTRPIPQTLSAEVRALVSDFVSPADRRASKATQGYTSLVLPRAPPPHPSAPSHFASSALEAQNQRLGKLLPVTLNISLKDSWLAPDGKIDLTKAGLASTTMASVEVVRGLGGAGGGGLLGLGGLGGILGFGRRRAWSAGSVSMERRGPKPVPVPLSLKPNGAEAKEDANTTSSSGAAATPSAVNTILGFTSYRKPPNYVPSGSVLVQVWAVGVDGVDGRLVGVRFGAGGEAGYGYGGRAGGRGADTVNATGNGAHANGNEGDVHENGPRERDIADESWEEVRHTDLELSTEDDHENDRTETETEQDHLPPRNTHSHIREAALTGDEATDRESDQDDDGDELQMHSTPVTPLNLKKEKGGFAKLGRTWSFKLGRSQTTPSKGKDKERKGDVLRSKSASASASTPVTPARGPDPPGPTGSTSASANSTPSKSRLRFDSKVNGRSNGHGHASASASAPATPSNGSGGGHKRSLSFSLGLKRNNTDVSQLSAATTGSSSSQNTPSSKDKALPKQPHSEPKQNLKKQPKKLKRPPKHTQAEVGYIPGRSFVGRVLEVGWEVRDEVVRKGEWVVGLLDVRKAGALAEFIVVDRHRIHRVPHPWEGPTDADAAPPTSPTSAGGSARPPAPRMLTLEELALLPLCGIPAYRAVRTFMYAFSSSPSSRAPGMPSISNPPTSPSARQAQGFDFSSAPPATPTRKGSLSRGTNDHAQGYRRRALVLRGHDGPGAMAVQMLVRRGWRVSVHVPFSSVPA</sequence>
<feature type="compositionally biased region" description="Acidic residues" evidence="1">
    <location>
        <begin position="7"/>
        <end position="17"/>
    </location>
</feature>
<proteinExistence type="predicted"/>
<feature type="compositionally biased region" description="Low complexity" evidence="1">
    <location>
        <begin position="135"/>
        <end position="145"/>
    </location>
</feature>
<feature type="region of interest" description="Disordered" evidence="1">
    <location>
        <begin position="738"/>
        <end position="765"/>
    </location>
</feature>